<evidence type="ECO:0000256" key="11">
    <source>
        <dbReference type="ARBA" id="ARBA00022729"/>
    </source>
</evidence>
<evidence type="ECO:0000256" key="20">
    <source>
        <dbReference type="PIRSR" id="PIRSR603187-2"/>
    </source>
</evidence>
<dbReference type="RefSeq" id="WP_011584172.1">
    <property type="nucleotide sequence ID" value="NC_008255.1"/>
</dbReference>
<evidence type="ECO:0000256" key="5">
    <source>
        <dbReference type="ARBA" id="ARBA00011702"/>
    </source>
</evidence>
<keyword evidence="23" id="KW-1185">Reference proteome</keyword>
<feature type="active site" description="Nucleophile" evidence="19">
    <location>
        <position position="138"/>
    </location>
</feature>
<keyword evidence="12 22" id="KW-0378">Hydrolase</keyword>
<keyword evidence="13 20" id="KW-0106">Calcium</keyword>
<evidence type="ECO:0000256" key="21">
    <source>
        <dbReference type="SAM" id="SignalP"/>
    </source>
</evidence>
<evidence type="ECO:0000256" key="3">
    <source>
        <dbReference type="ARBA" id="ARBA00004571"/>
    </source>
</evidence>
<keyword evidence="11 21" id="KW-0732">Signal</keyword>
<evidence type="ECO:0000256" key="4">
    <source>
        <dbReference type="ARBA" id="ARBA00010525"/>
    </source>
</evidence>
<dbReference type="KEGG" id="chu:CHU_0769"/>
<dbReference type="GO" id="GO:0046872">
    <property type="term" value="F:metal ion binding"/>
    <property type="evidence" value="ECO:0007669"/>
    <property type="project" value="UniProtKB-KW"/>
</dbReference>
<evidence type="ECO:0000256" key="13">
    <source>
        <dbReference type="ARBA" id="ARBA00022837"/>
    </source>
</evidence>
<feature type="binding site" description="in dimeric form" evidence="20">
    <location>
        <position position="146"/>
    </location>
    <ligand>
        <name>Ca(2+)</name>
        <dbReference type="ChEBI" id="CHEBI:29108"/>
        <label>1</label>
    </ligand>
</feature>
<feature type="binding site" description="in dimeric form" evidence="20">
    <location>
        <position position="102"/>
    </location>
    <ligand>
        <name>Ca(2+)</name>
        <dbReference type="ChEBI" id="CHEBI:29108"/>
        <label>1</label>
    </ligand>
</feature>
<comment type="subunit">
    <text evidence="5">Homodimer; dimerization is reversible, and the dimeric form is the active one.</text>
</comment>
<name>A0A6N4SP36_CYTH3</name>
<evidence type="ECO:0000256" key="14">
    <source>
        <dbReference type="ARBA" id="ARBA00022963"/>
    </source>
</evidence>
<keyword evidence="16" id="KW-0472">Membrane</keyword>
<keyword evidence="8" id="KW-1134">Transmembrane beta strand</keyword>
<comment type="cofactor">
    <cofactor evidence="20">
        <name>Ca(2+)</name>
        <dbReference type="ChEBI" id="CHEBI:29108"/>
    </cofactor>
    <text evidence="20">Binds 1 Ca(2+) ion per monomer.</text>
</comment>
<keyword evidence="15" id="KW-0443">Lipid metabolism</keyword>
<dbReference type="PRINTS" id="PR01486">
    <property type="entry name" value="PHPHLIPASEA1"/>
</dbReference>
<dbReference type="InterPro" id="IPR003187">
    <property type="entry name" value="PLipase_A1"/>
</dbReference>
<keyword evidence="9" id="KW-0812">Transmembrane</keyword>
<dbReference type="Gene3D" id="2.40.230.10">
    <property type="entry name" value="Phospholipase A1"/>
    <property type="match status" value="1"/>
</dbReference>
<evidence type="ECO:0000256" key="10">
    <source>
        <dbReference type="ARBA" id="ARBA00022723"/>
    </source>
</evidence>
<dbReference type="Pfam" id="PF02253">
    <property type="entry name" value="PLA1"/>
    <property type="match status" value="1"/>
</dbReference>
<comment type="subcellular location">
    <subcellularLocation>
        <location evidence="3">Cell outer membrane</location>
        <topology evidence="3">Multi-pass membrane protein</topology>
    </subcellularLocation>
</comment>
<evidence type="ECO:0000313" key="22">
    <source>
        <dbReference type="EMBL" id="ABG58056.1"/>
    </source>
</evidence>
<comment type="catalytic activity">
    <reaction evidence="2">
        <text>a 1,2-diacyl-sn-glycero-3-phosphocholine + H2O = a 1-acyl-sn-glycero-3-phosphocholine + a fatty acid + H(+)</text>
        <dbReference type="Rhea" id="RHEA:15801"/>
        <dbReference type="ChEBI" id="CHEBI:15377"/>
        <dbReference type="ChEBI" id="CHEBI:15378"/>
        <dbReference type="ChEBI" id="CHEBI:28868"/>
        <dbReference type="ChEBI" id="CHEBI:57643"/>
        <dbReference type="ChEBI" id="CHEBI:58168"/>
        <dbReference type="EC" id="3.1.1.4"/>
    </reaction>
</comment>
<feature type="binding site" description="in dimeric form" evidence="20">
    <location>
        <position position="178"/>
    </location>
    <ligand>
        <name>Ca(2+)</name>
        <dbReference type="ChEBI" id="CHEBI:29108"/>
        <label>1</label>
    </ligand>
</feature>
<keyword evidence="10 20" id="KW-0479">Metal-binding</keyword>
<comment type="catalytic activity">
    <reaction evidence="1">
        <text>a 1,2-diacyl-sn-glycero-3-phosphocholine + H2O = a 2-acyl-sn-glycero-3-phosphocholine + a fatty acid + H(+)</text>
        <dbReference type="Rhea" id="RHEA:18689"/>
        <dbReference type="ChEBI" id="CHEBI:15377"/>
        <dbReference type="ChEBI" id="CHEBI:15378"/>
        <dbReference type="ChEBI" id="CHEBI:28868"/>
        <dbReference type="ChEBI" id="CHEBI:57643"/>
        <dbReference type="ChEBI" id="CHEBI:57875"/>
        <dbReference type="EC" id="3.1.1.32"/>
    </reaction>
</comment>
<dbReference type="GO" id="GO:0009279">
    <property type="term" value="C:cell outer membrane"/>
    <property type="evidence" value="ECO:0007669"/>
    <property type="project" value="UniProtKB-SubCell"/>
</dbReference>
<evidence type="ECO:0000256" key="2">
    <source>
        <dbReference type="ARBA" id="ARBA00001604"/>
    </source>
</evidence>
<feature type="active site" description="Proton acceptor" evidence="19">
    <location>
        <position position="136"/>
    </location>
</feature>
<evidence type="ECO:0000256" key="8">
    <source>
        <dbReference type="ARBA" id="ARBA00022452"/>
    </source>
</evidence>
<dbReference type="GO" id="GO:0008970">
    <property type="term" value="F:phospholipase A1 activity"/>
    <property type="evidence" value="ECO:0007669"/>
    <property type="project" value="UniProtKB-EC"/>
</dbReference>
<keyword evidence="14" id="KW-0442">Lipid degradation</keyword>
<sequence>MKNIRAACVLLLLPVSVCFGQAKKIPRDSITRILKSQPSFSVYKDNYFITGTTVEEKPSNYNSDIKMQISFKQRLSNSVMPFKSYLYLTYTQKSFWKIYQHSSPFEETIFNPGIGLGKFIFKEGRHIGFGTLQLEHESNGTDSIFSRSWNSLSVSYLAIMSEKFSILGKFWIPFSLSDNTNLTNYIGYGEITLDWEFVKNKFDANIIFARGHNSI</sequence>
<evidence type="ECO:0000256" key="15">
    <source>
        <dbReference type="ARBA" id="ARBA00023098"/>
    </source>
</evidence>
<dbReference type="InterPro" id="IPR036541">
    <property type="entry name" value="PLipase_A1_sf"/>
</dbReference>
<dbReference type="PANTHER" id="PTHR40457:SF1">
    <property type="entry name" value="PHOSPHOLIPASE A1"/>
    <property type="match status" value="1"/>
</dbReference>
<proteinExistence type="inferred from homology"/>
<organism evidence="22 23">
    <name type="scientific">Cytophaga hutchinsonii (strain ATCC 33406 / DSM 1761 / CIP 103989 / NBRC 15051 / NCIMB 9469 / D465)</name>
    <dbReference type="NCBI Taxonomy" id="269798"/>
    <lineage>
        <taxon>Bacteria</taxon>
        <taxon>Pseudomonadati</taxon>
        <taxon>Bacteroidota</taxon>
        <taxon>Cytophagia</taxon>
        <taxon>Cytophagales</taxon>
        <taxon>Cytophagaceae</taxon>
        <taxon>Cytophaga</taxon>
    </lineage>
</organism>
<dbReference type="GO" id="GO:0004623">
    <property type="term" value="F:phospholipase A2 activity"/>
    <property type="evidence" value="ECO:0007669"/>
    <property type="project" value="UniProtKB-EC"/>
</dbReference>
<feature type="signal peptide" evidence="21">
    <location>
        <begin position="1"/>
        <end position="20"/>
    </location>
</feature>
<dbReference type="EMBL" id="CP000383">
    <property type="protein sequence ID" value="ABG58056.1"/>
    <property type="molecule type" value="Genomic_DNA"/>
</dbReference>
<protein>
    <recommendedName>
        <fullName evidence="18">Phosphatidylcholine 1-acylhydrolase</fullName>
        <ecNumber evidence="6">3.1.1.32</ecNumber>
        <ecNumber evidence="7">3.1.1.4</ecNumber>
    </recommendedName>
</protein>
<evidence type="ECO:0000256" key="19">
    <source>
        <dbReference type="PIRSR" id="PIRSR603187-1"/>
    </source>
</evidence>
<dbReference type="EC" id="3.1.1.4" evidence="7"/>
<evidence type="ECO:0000256" key="6">
    <source>
        <dbReference type="ARBA" id="ARBA00013179"/>
    </source>
</evidence>
<evidence type="ECO:0000256" key="18">
    <source>
        <dbReference type="ARBA" id="ARBA00032375"/>
    </source>
</evidence>
<feature type="chain" id="PRO_5026808615" description="Phosphatidylcholine 1-acylhydrolase" evidence="21">
    <location>
        <begin position="21"/>
        <end position="215"/>
    </location>
</feature>
<evidence type="ECO:0000256" key="1">
    <source>
        <dbReference type="ARBA" id="ARBA00000111"/>
    </source>
</evidence>
<evidence type="ECO:0000256" key="7">
    <source>
        <dbReference type="ARBA" id="ARBA00013278"/>
    </source>
</evidence>
<evidence type="ECO:0000256" key="16">
    <source>
        <dbReference type="ARBA" id="ARBA00023136"/>
    </source>
</evidence>
<dbReference type="GO" id="GO:0016042">
    <property type="term" value="P:lipid catabolic process"/>
    <property type="evidence" value="ECO:0007669"/>
    <property type="project" value="UniProtKB-KW"/>
</dbReference>
<evidence type="ECO:0000256" key="9">
    <source>
        <dbReference type="ARBA" id="ARBA00022692"/>
    </source>
</evidence>
<dbReference type="AlphaFoldDB" id="A0A6N4SP36"/>
<evidence type="ECO:0000256" key="12">
    <source>
        <dbReference type="ARBA" id="ARBA00022801"/>
    </source>
</evidence>
<accession>A0A6N4SP36</accession>
<dbReference type="PANTHER" id="PTHR40457">
    <property type="entry name" value="PHOSPHOLIPASE A1"/>
    <property type="match status" value="1"/>
</dbReference>
<gene>
    <name evidence="22" type="primary">pldA</name>
    <name evidence="22" type="ordered locus">CHU_0769</name>
</gene>
<dbReference type="Proteomes" id="UP000001822">
    <property type="component" value="Chromosome"/>
</dbReference>
<evidence type="ECO:0000313" key="23">
    <source>
        <dbReference type="Proteomes" id="UP000001822"/>
    </source>
</evidence>
<reference evidence="22 23" key="1">
    <citation type="journal article" date="2007" name="Appl. Environ. Microbiol.">
        <title>Genome sequence of the cellulolytic gliding bacterium Cytophaga hutchinsonii.</title>
        <authorList>
            <person name="Xie G."/>
            <person name="Bruce D.C."/>
            <person name="Challacombe J.F."/>
            <person name="Chertkov O."/>
            <person name="Detter J.C."/>
            <person name="Gilna P."/>
            <person name="Han C.S."/>
            <person name="Lucas S."/>
            <person name="Misra M."/>
            <person name="Myers G.L."/>
            <person name="Richardson P."/>
            <person name="Tapia R."/>
            <person name="Thayer N."/>
            <person name="Thompson L.S."/>
            <person name="Brettin T.S."/>
            <person name="Henrissat B."/>
            <person name="Wilson D.B."/>
            <person name="McBride M.J."/>
        </authorList>
    </citation>
    <scope>NUCLEOTIDE SEQUENCE [LARGE SCALE GENOMIC DNA]</scope>
    <source>
        <strain evidence="23">ATCC 33406 / DSM 1761 / CIP 103989 / NBRC 15051 / NCIMB 9469 / D465</strain>
    </source>
</reference>
<dbReference type="SUPFAM" id="SSF56931">
    <property type="entry name" value="Outer membrane phospholipase A (OMPLA)"/>
    <property type="match status" value="1"/>
</dbReference>
<evidence type="ECO:0000256" key="17">
    <source>
        <dbReference type="ARBA" id="ARBA00023237"/>
    </source>
</evidence>
<dbReference type="EC" id="3.1.1.32" evidence="6"/>
<keyword evidence="17" id="KW-0998">Cell outer membrane</keyword>
<comment type="similarity">
    <text evidence="4">Belongs to the phospholipase A1 family.</text>
</comment>